<protein>
    <submittedName>
        <fullName evidence="1">Uncharacterized protein</fullName>
    </submittedName>
</protein>
<sequence length="174" mass="20584">MSRSESIHLPNLLCRKGPSFVFPGRNPWGEGRAWEELIKKEKVTRDRHVATFDALKGVTGKELAEAQSFYGRRLYQVPPQMRVFDRVRNAISDPYYDRWYRKDSNGYAKVFANNARREDEFRPIPVLSNNEYGHRIRKPLETFENKYGVKGIARSLDMYDVRAHRFLPFIWIKD</sequence>
<keyword evidence="2" id="KW-1185">Reference proteome</keyword>
<dbReference type="Proteomes" id="UP001519460">
    <property type="component" value="Unassembled WGS sequence"/>
</dbReference>
<proteinExistence type="predicted"/>
<comment type="caution">
    <text evidence="1">The sequence shown here is derived from an EMBL/GenBank/DDBJ whole genome shotgun (WGS) entry which is preliminary data.</text>
</comment>
<evidence type="ECO:0000313" key="2">
    <source>
        <dbReference type="Proteomes" id="UP001519460"/>
    </source>
</evidence>
<name>A0ABD0M1S9_9CAEN</name>
<evidence type="ECO:0000313" key="1">
    <source>
        <dbReference type="EMBL" id="KAK7505676.1"/>
    </source>
</evidence>
<dbReference type="EMBL" id="JACVVK020000009">
    <property type="protein sequence ID" value="KAK7505676.1"/>
    <property type="molecule type" value="Genomic_DNA"/>
</dbReference>
<accession>A0ABD0M1S9</accession>
<dbReference type="AlphaFoldDB" id="A0ABD0M1S9"/>
<organism evidence="1 2">
    <name type="scientific">Batillaria attramentaria</name>
    <dbReference type="NCBI Taxonomy" id="370345"/>
    <lineage>
        <taxon>Eukaryota</taxon>
        <taxon>Metazoa</taxon>
        <taxon>Spiralia</taxon>
        <taxon>Lophotrochozoa</taxon>
        <taxon>Mollusca</taxon>
        <taxon>Gastropoda</taxon>
        <taxon>Caenogastropoda</taxon>
        <taxon>Sorbeoconcha</taxon>
        <taxon>Cerithioidea</taxon>
        <taxon>Batillariidae</taxon>
        <taxon>Batillaria</taxon>
    </lineage>
</organism>
<reference evidence="1 2" key="1">
    <citation type="journal article" date="2023" name="Sci. Data">
        <title>Genome assembly of the Korean intertidal mud-creeper Batillaria attramentaria.</title>
        <authorList>
            <person name="Patra A.K."/>
            <person name="Ho P.T."/>
            <person name="Jun S."/>
            <person name="Lee S.J."/>
            <person name="Kim Y."/>
            <person name="Won Y.J."/>
        </authorList>
    </citation>
    <scope>NUCLEOTIDE SEQUENCE [LARGE SCALE GENOMIC DNA]</scope>
    <source>
        <strain evidence="1">Wonlab-2016</strain>
    </source>
</reference>
<gene>
    <name evidence="1" type="ORF">BaRGS_00002947</name>
</gene>